<dbReference type="InterPro" id="IPR029063">
    <property type="entry name" value="SAM-dependent_MTases_sf"/>
</dbReference>
<dbReference type="PANTHER" id="PTHR12189:SF3">
    <property type="entry name" value="MRNA (GUANINE-N(7))-METHYLTRANSFERASE"/>
    <property type="match status" value="1"/>
</dbReference>
<evidence type="ECO:0000313" key="1">
    <source>
        <dbReference type="EMBL" id="KAK4526027.1"/>
    </source>
</evidence>
<protein>
    <recommendedName>
        <fullName evidence="3">Methyltransferase domain-containing protein</fullName>
    </recommendedName>
</protein>
<gene>
    <name evidence="1" type="ORF">GAYE_SCF19G3938</name>
</gene>
<dbReference type="PANTHER" id="PTHR12189">
    <property type="entry name" value="MRNA GUANINE-7- METHYLTRANSFERASE"/>
    <property type="match status" value="1"/>
</dbReference>
<dbReference type="AlphaFoldDB" id="A0AAV9IF50"/>
<dbReference type="EMBL" id="JANCYU010000036">
    <property type="protein sequence ID" value="KAK4526027.1"/>
    <property type="molecule type" value="Genomic_DNA"/>
</dbReference>
<dbReference type="GO" id="GO:0004482">
    <property type="term" value="F:mRNA 5'-cap (guanine-N7-)-methyltransferase activity"/>
    <property type="evidence" value="ECO:0007669"/>
    <property type="project" value="InterPro"/>
</dbReference>
<evidence type="ECO:0008006" key="3">
    <source>
        <dbReference type="Google" id="ProtNLM"/>
    </source>
</evidence>
<dbReference type="InterPro" id="IPR039753">
    <property type="entry name" value="RG7MT1"/>
</dbReference>
<reference evidence="1 2" key="1">
    <citation type="submission" date="2022-07" db="EMBL/GenBank/DDBJ databases">
        <title>Genome-wide signatures of adaptation to extreme environments.</title>
        <authorList>
            <person name="Cho C.H."/>
            <person name="Yoon H.S."/>
        </authorList>
    </citation>
    <scope>NUCLEOTIDE SEQUENCE [LARGE SCALE GENOMIC DNA]</scope>
    <source>
        <strain evidence="1 2">108.79 E11</strain>
    </source>
</reference>
<dbReference type="Gene3D" id="3.40.50.150">
    <property type="entry name" value="Vaccinia Virus protein VP39"/>
    <property type="match status" value="1"/>
</dbReference>
<keyword evidence="2" id="KW-1185">Reference proteome</keyword>
<comment type="caution">
    <text evidence="1">The sequence shown here is derived from an EMBL/GenBank/DDBJ whole genome shotgun (WGS) entry which is preliminary data.</text>
</comment>
<accession>A0AAV9IF50</accession>
<dbReference type="SUPFAM" id="SSF53335">
    <property type="entry name" value="S-adenosyl-L-methionine-dependent methyltransferases"/>
    <property type="match status" value="1"/>
</dbReference>
<dbReference type="GO" id="GO:0005634">
    <property type="term" value="C:nucleus"/>
    <property type="evidence" value="ECO:0007669"/>
    <property type="project" value="TreeGrafter"/>
</dbReference>
<sequence>MASHLLLTRDRWFGRLRNILRWISESLISQLVDQHARICLFCVYPAFCLGPLLYSLPAENNYSLTVVCWTREECQQAQQFVQEQYPNRFQCDYIAWNSDEEIDEKGDTTCRAFRSDAQYDVILCWGWLERLFDSLELVKEFVAQVSFHLRPKGFFAGITSNSSWIWTKAQKYLEQQHAASIPSSPLSIKDSLATLVLPQGDTFSAIGTPVIVSYHSEMRTLQAAPTEYFVHVPTLFRYCDAFGLEWVDWWSGRDWWSYYRNIGFQRLMEMGVITKESRSLSREEYEWLGIFVLPFHEGGLLLSYCLLSLHTSFTNNDNTFRSIMPPFQ</sequence>
<proteinExistence type="predicted"/>
<organism evidence="1 2">
    <name type="scientific">Galdieria yellowstonensis</name>
    <dbReference type="NCBI Taxonomy" id="3028027"/>
    <lineage>
        <taxon>Eukaryota</taxon>
        <taxon>Rhodophyta</taxon>
        <taxon>Bangiophyceae</taxon>
        <taxon>Galdieriales</taxon>
        <taxon>Galdieriaceae</taxon>
        <taxon>Galdieria</taxon>
    </lineage>
</organism>
<name>A0AAV9IF50_9RHOD</name>
<dbReference type="Proteomes" id="UP001300502">
    <property type="component" value="Unassembled WGS sequence"/>
</dbReference>
<evidence type="ECO:0000313" key="2">
    <source>
        <dbReference type="Proteomes" id="UP001300502"/>
    </source>
</evidence>